<sequence length="222" mass="25333">MSLFHDSSRGSPRVACHAQSSSSVSHSFTSCEPSVTRYSTSYQVPRTDKMQWILFQVGIFADEVLRNDISAVTTAFHNPKQFIFINISVKSDLAQIIAHVAVSKKVELNRNYVVGEFVSHTFLEHIYKVLNHGHDYDSKLPCGISEFEMNNSLRLSGTISSRLIPRIIYPDCSFSIWKLCTEISLQHEATIYKSIVDDHKQVTLRDWVLQTINKKHKKTDIN</sequence>
<evidence type="ECO:0000313" key="2">
    <source>
        <dbReference type="Proteomes" id="UP000789525"/>
    </source>
</evidence>
<accession>A0ACA9MES3</accession>
<reference evidence="1" key="1">
    <citation type="submission" date="2021-06" db="EMBL/GenBank/DDBJ databases">
        <authorList>
            <person name="Kallberg Y."/>
            <person name="Tangrot J."/>
            <person name="Rosling A."/>
        </authorList>
    </citation>
    <scope>NUCLEOTIDE SEQUENCE</scope>
    <source>
        <strain evidence="1">CL356</strain>
    </source>
</reference>
<evidence type="ECO:0000313" key="1">
    <source>
        <dbReference type="EMBL" id="CAG8578657.1"/>
    </source>
</evidence>
<dbReference type="EMBL" id="CAJVPT010011343">
    <property type="protein sequence ID" value="CAG8578657.1"/>
    <property type="molecule type" value="Genomic_DNA"/>
</dbReference>
<comment type="caution">
    <text evidence="1">The sequence shown here is derived from an EMBL/GenBank/DDBJ whole genome shotgun (WGS) entry which is preliminary data.</text>
</comment>
<protein>
    <submittedName>
        <fullName evidence="1">12099_t:CDS:1</fullName>
    </submittedName>
</protein>
<dbReference type="Proteomes" id="UP000789525">
    <property type="component" value="Unassembled WGS sequence"/>
</dbReference>
<name>A0ACA9MES3_9GLOM</name>
<keyword evidence="2" id="KW-1185">Reference proteome</keyword>
<proteinExistence type="predicted"/>
<organism evidence="1 2">
    <name type="scientific">Acaulospora colombiana</name>
    <dbReference type="NCBI Taxonomy" id="27376"/>
    <lineage>
        <taxon>Eukaryota</taxon>
        <taxon>Fungi</taxon>
        <taxon>Fungi incertae sedis</taxon>
        <taxon>Mucoromycota</taxon>
        <taxon>Glomeromycotina</taxon>
        <taxon>Glomeromycetes</taxon>
        <taxon>Diversisporales</taxon>
        <taxon>Acaulosporaceae</taxon>
        <taxon>Acaulospora</taxon>
    </lineage>
</organism>
<gene>
    <name evidence="1" type="ORF">ACOLOM_LOCUS5882</name>
</gene>